<keyword evidence="4" id="KW-1185">Reference proteome</keyword>
<evidence type="ECO:0000313" key="4">
    <source>
        <dbReference type="Proteomes" id="UP001218788"/>
    </source>
</evidence>
<dbReference type="SUPFAM" id="SSF51735">
    <property type="entry name" value="NAD(P)-binding Rossmann-fold domains"/>
    <property type="match status" value="1"/>
</dbReference>
<sequence length="285" mass="31672">MMEDSNVNGNNIVITGGTRGIGKNVSLKLAAYSTKIIIVGSDPLAGDNAVTDIKNSSDNENVDFIKCDFSSLKQVEQLSKDISKKMPTVDILVNNAGIVSPKHQLSDDRIEKTLAVNYFSHVLLTTSLLENIKTSKNGLIVNVTSDCHKLRTFDFTDFDNSKDYHWMLAYNRSKLANVLFNHELADRLIDTNIKVNSISPGGVRTGIYDELQFFVRLASKLTCSSVDKGANYICNLIFQNLTKGGSGLYYSKSKLKKSCDATYDKNLKTSLWDLTEKMISMKLNK</sequence>
<dbReference type="PRINTS" id="PR00081">
    <property type="entry name" value="GDHRDH"/>
</dbReference>
<proteinExistence type="inferred from homology"/>
<protein>
    <submittedName>
        <fullName evidence="3">SDR family NAD(P)-dependent oxidoreductase</fullName>
    </submittedName>
</protein>
<evidence type="ECO:0000256" key="2">
    <source>
        <dbReference type="RuleBase" id="RU000363"/>
    </source>
</evidence>
<dbReference type="Pfam" id="PF00106">
    <property type="entry name" value="adh_short"/>
    <property type="match status" value="1"/>
</dbReference>
<gene>
    <name evidence="3" type="ORF">OIK42_19235</name>
</gene>
<comment type="similarity">
    <text evidence="2">Belongs to the short-chain dehydrogenases/reductases (SDR) family.</text>
</comment>
<reference evidence="3 4" key="1">
    <citation type="submission" date="2022-10" db="EMBL/GenBank/DDBJ databases">
        <title>Alteromonas sp. chi3 Genome sequencing.</title>
        <authorList>
            <person name="Park S."/>
        </authorList>
    </citation>
    <scope>NUCLEOTIDE SEQUENCE [LARGE SCALE GENOMIC DNA]</scope>
    <source>
        <strain evidence="4">chi3</strain>
    </source>
</reference>
<dbReference type="PANTHER" id="PTHR43157">
    <property type="entry name" value="PHOSPHATIDYLINOSITOL-GLYCAN BIOSYNTHESIS CLASS F PROTEIN-RELATED"/>
    <property type="match status" value="1"/>
</dbReference>
<dbReference type="InterPro" id="IPR036291">
    <property type="entry name" value="NAD(P)-bd_dom_sf"/>
</dbReference>
<dbReference type="InterPro" id="IPR002347">
    <property type="entry name" value="SDR_fam"/>
</dbReference>
<comment type="caution">
    <text evidence="3">The sequence shown here is derived from an EMBL/GenBank/DDBJ whole genome shotgun (WGS) entry which is preliminary data.</text>
</comment>
<dbReference type="Gene3D" id="3.40.50.720">
    <property type="entry name" value="NAD(P)-binding Rossmann-like Domain"/>
    <property type="match status" value="1"/>
</dbReference>
<evidence type="ECO:0000256" key="1">
    <source>
        <dbReference type="ARBA" id="ARBA00023002"/>
    </source>
</evidence>
<evidence type="ECO:0000313" key="3">
    <source>
        <dbReference type="EMBL" id="MDC8832892.1"/>
    </source>
</evidence>
<organism evidence="3 4">
    <name type="scientific">Alteromonas gilva</name>
    <dbReference type="NCBI Taxonomy" id="2987522"/>
    <lineage>
        <taxon>Bacteria</taxon>
        <taxon>Pseudomonadati</taxon>
        <taxon>Pseudomonadota</taxon>
        <taxon>Gammaproteobacteria</taxon>
        <taxon>Alteromonadales</taxon>
        <taxon>Alteromonadaceae</taxon>
        <taxon>Alteromonas/Salinimonas group</taxon>
        <taxon>Alteromonas</taxon>
    </lineage>
</organism>
<dbReference type="Proteomes" id="UP001218788">
    <property type="component" value="Unassembled WGS sequence"/>
</dbReference>
<accession>A0ABT5L7N5</accession>
<dbReference type="RefSeq" id="WP_273642789.1">
    <property type="nucleotide sequence ID" value="NZ_JAQQXP010000004.1"/>
</dbReference>
<dbReference type="EMBL" id="JAQQXP010000004">
    <property type="protein sequence ID" value="MDC8832892.1"/>
    <property type="molecule type" value="Genomic_DNA"/>
</dbReference>
<keyword evidence="1" id="KW-0560">Oxidoreductase</keyword>
<dbReference type="PRINTS" id="PR00080">
    <property type="entry name" value="SDRFAMILY"/>
</dbReference>
<dbReference type="PANTHER" id="PTHR43157:SF31">
    <property type="entry name" value="PHOSPHATIDYLINOSITOL-GLYCAN BIOSYNTHESIS CLASS F PROTEIN"/>
    <property type="match status" value="1"/>
</dbReference>
<name>A0ABT5L7N5_9ALTE</name>